<name>A0A6A5HJS6_CAERE</name>
<dbReference type="RefSeq" id="XP_053589671.1">
    <property type="nucleotide sequence ID" value="XM_053725477.1"/>
</dbReference>
<organism evidence="1 2">
    <name type="scientific">Caenorhabditis remanei</name>
    <name type="common">Caenorhabditis vulgaris</name>
    <dbReference type="NCBI Taxonomy" id="31234"/>
    <lineage>
        <taxon>Eukaryota</taxon>
        <taxon>Metazoa</taxon>
        <taxon>Ecdysozoa</taxon>
        <taxon>Nematoda</taxon>
        <taxon>Chromadorea</taxon>
        <taxon>Rhabditida</taxon>
        <taxon>Rhabditina</taxon>
        <taxon>Rhabditomorpha</taxon>
        <taxon>Rhabditoidea</taxon>
        <taxon>Rhabditidae</taxon>
        <taxon>Peloderinae</taxon>
        <taxon>Caenorhabditis</taxon>
    </lineage>
</organism>
<evidence type="ECO:0000313" key="2">
    <source>
        <dbReference type="Proteomes" id="UP000483820"/>
    </source>
</evidence>
<reference evidence="1 2" key="1">
    <citation type="submission" date="2019-12" db="EMBL/GenBank/DDBJ databases">
        <title>Chromosome-level assembly of the Caenorhabditis remanei genome.</title>
        <authorList>
            <person name="Teterina A.A."/>
            <person name="Willis J.H."/>
            <person name="Phillips P.C."/>
        </authorList>
    </citation>
    <scope>NUCLEOTIDE SEQUENCE [LARGE SCALE GENOMIC DNA]</scope>
    <source>
        <strain evidence="1 2">PX506</strain>
        <tissue evidence="1">Whole organism</tissue>
    </source>
</reference>
<dbReference type="CTD" id="78774156"/>
<dbReference type="AlphaFoldDB" id="A0A6A5HJS6"/>
<protein>
    <submittedName>
        <fullName evidence="1">Uncharacterized protein</fullName>
    </submittedName>
</protein>
<sequence length="206" mass="23349">MSAKFLTVSTLEVDGKQTVGAFTPVIPMKRVFQWIGVVLERILSLFQELSLFQGIFQDIYVFSCPLFLILTLHRQNLSVIPESNSWQISEQNDLTKKNHVLIWFNPPPVIMIRFSFHLVIRVIIIVYSSSEMVCAEFEYSINGYLIKCSGFLPPNFDNETTETKKGKKTMNNQQAAIASARSRKPSIIPNVSGHSDAVRDFSDTAK</sequence>
<proteinExistence type="predicted"/>
<accession>A0A6A5HJS6</accession>
<dbReference type="GeneID" id="78774156"/>
<dbReference type="KEGG" id="crq:GCK72_006108"/>
<dbReference type="Proteomes" id="UP000483820">
    <property type="component" value="Chromosome II"/>
</dbReference>
<gene>
    <name evidence="1" type="ORF">GCK72_006108</name>
</gene>
<dbReference type="EMBL" id="WUAV01000002">
    <property type="protein sequence ID" value="KAF1766152.1"/>
    <property type="molecule type" value="Genomic_DNA"/>
</dbReference>
<comment type="caution">
    <text evidence="1">The sequence shown here is derived from an EMBL/GenBank/DDBJ whole genome shotgun (WGS) entry which is preliminary data.</text>
</comment>
<evidence type="ECO:0000313" key="1">
    <source>
        <dbReference type="EMBL" id="KAF1766152.1"/>
    </source>
</evidence>